<feature type="binding site" evidence="13">
    <location>
        <position position="297"/>
    </location>
    <ligand>
        <name>a divalent metal cation</name>
        <dbReference type="ChEBI" id="CHEBI:60240"/>
        <label>2</label>
        <note>catalytic</note>
    </ligand>
</feature>
<dbReference type="PANTHER" id="PTHR45777">
    <property type="entry name" value="METHIONINE AMINOPEPTIDASE 2"/>
    <property type="match status" value="1"/>
</dbReference>
<dbReference type="EMBL" id="KV878209">
    <property type="protein sequence ID" value="OJJ41165.1"/>
    <property type="molecule type" value="Genomic_DNA"/>
</dbReference>
<evidence type="ECO:0000256" key="14">
    <source>
        <dbReference type="RuleBase" id="RU003653"/>
    </source>
</evidence>
<dbReference type="Gene3D" id="3.90.230.10">
    <property type="entry name" value="Creatinase/methionine aminopeptidase superfamily"/>
    <property type="match status" value="1"/>
</dbReference>
<feature type="binding site" evidence="13">
    <location>
        <position position="425"/>
    </location>
    <ligand>
        <name>a divalent metal cation</name>
        <dbReference type="ChEBI" id="CHEBI:60240"/>
        <label>1</label>
    </ligand>
</feature>
<dbReference type="InterPro" id="IPR036388">
    <property type="entry name" value="WH-like_DNA-bd_sf"/>
</dbReference>
<comment type="catalytic activity">
    <reaction evidence="1 13 14">
        <text>Release of N-terminal amino acids, preferentially methionine, from peptides and arylamides.</text>
        <dbReference type="EC" id="3.4.11.18"/>
    </reaction>
</comment>
<dbReference type="InterPro" id="IPR050247">
    <property type="entry name" value="Met_Aminopeptidase_Type2"/>
</dbReference>
<dbReference type="Gene3D" id="1.10.10.10">
    <property type="entry name" value="Winged helix-like DNA-binding domain superfamily/Winged helix DNA-binding domain"/>
    <property type="match status" value="1"/>
</dbReference>
<feature type="compositionally biased region" description="Basic residues" evidence="15">
    <location>
        <begin position="59"/>
        <end position="73"/>
    </location>
</feature>
<dbReference type="NCBIfam" id="TIGR00501">
    <property type="entry name" value="met_pdase_II"/>
    <property type="match status" value="1"/>
</dbReference>
<dbReference type="AlphaFoldDB" id="A0A1L9S1Y8"/>
<dbReference type="CDD" id="cd03508">
    <property type="entry name" value="Delta4-sphingolipid-FADS-like"/>
    <property type="match status" value="1"/>
</dbReference>
<comment type="cofactor">
    <cofactor evidence="3">
        <name>Fe(2+)</name>
        <dbReference type="ChEBI" id="CHEBI:29033"/>
    </cofactor>
</comment>
<dbReference type="InterPro" id="IPR011388">
    <property type="entry name" value="DES1/DES2"/>
</dbReference>
<dbReference type="Proteomes" id="UP000184383">
    <property type="component" value="Unassembled WGS sequence"/>
</dbReference>
<dbReference type="GO" id="GO:0030148">
    <property type="term" value="P:sphingolipid biosynthetic process"/>
    <property type="evidence" value="ECO:0007669"/>
    <property type="project" value="InterPro"/>
</dbReference>
<keyword evidence="11 13" id="KW-0378">Hydrolase</keyword>
<gene>
    <name evidence="17" type="ORF">ASPWEDRAFT_56351</name>
</gene>
<evidence type="ECO:0000313" key="17">
    <source>
        <dbReference type="EMBL" id="OJJ41165.1"/>
    </source>
</evidence>
<dbReference type="GO" id="GO:0004239">
    <property type="term" value="F:initiator methionyl aminopeptidase activity"/>
    <property type="evidence" value="ECO:0007669"/>
    <property type="project" value="UniProtKB-UniRule"/>
</dbReference>
<evidence type="ECO:0000256" key="7">
    <source>
        <dbReference type="ARBA" id="ARBA00022490"/>
    </source>
</evidence>
<keyword evidence="7 13" id="KW-0963">Cytoplasm</keyword>
<keyword evidence="12" id="KW-0472">Membrane</keyword>
<comment type="similarity">
    <text evidence="13">Belongs to the peptidase M24A family. Methionine aminopeptidase eukaryotic type 2 subfamily.</text>
</comment>
<dbReference type="InterPro" id="IPR005804">
    <property type="entry name" value="FA_desaturase_dom"/>
</dbReference>
<dbReference type="EC" id="3.4.11.18" evidence="13"/>
<dbReference type="OrthoDB" id="200948at2759"/>
<comment type="similarity">
    <text evidence="5">Belongs to the fatty acid desaturase type 1 family. DEGS subfamily.</text>
</comment>
<feature type="binding site" evidence="13">
    <location>
        <position position="228"/>
    </location>
    <ligand>
        <name>a divalent metal cation</name>
        <dbReference type="ChEBI" id="CHEBI:60240"/>
        <label>1</label>
    </ligand>
</feature>
<feature type="region of interest" description="Disordered" evidence="15">
    <location>
        <begin position="786"/>
        <end position="824"/>
    </location>
</feature>
<dbReference type="STRING" id="1073089.A0A1L9S1Y8"/>
<evidence type="ECO:0000256" key="5">
    <source>
        <dbReference type="ARBA" id="ARBA00006146"/>
    </source>
</evidence>
<keyword evidence="8 13" id="KW-0645">Protease</keyword>
<dbReference type="GO" id="GO:0042284">
    <property type="term" value="F:sphingolipid delta-4 desaturase activity"/>
    <property type="evidence" value="ECO:0007669"/>
    <property type="project" value="InterPro"/>
</dbReference>
<feature type="binding site" evidence="13">
    <location>
        <position position="228"/>
    </location>
    <ligand>
        <name>a divalent metal cation</name>
        <dbReference type="ChEBI" id="CHEBI:60240"/>
        <label>2</label>
        <note>catalytic</note>
    </ligand>
</feature>
<reference evidence="18" key="1">
    <citation type="journal article" date="2017" name="Genome Biol.">
        <title>Comparative genomics reveals high biological diversity and specific adaptations in the industrially and medically important fungal genus Aspergillus.</title>
        <authorList>
            <person name="de Vries R.P."/>
            <person name="Riley R."/>
            <person name="Wiebenga A."/>
            <person name="Aguilar-Osorio G."/>
            <person name="Amillis S."/>
            <person name="Uchima C.A."/>
            <person name="Anderluh G."/>
            <person name="Asadollahi M."/>
            <person name="Askin M."/>
            <person name="Barry K."/>
            <person name="Battaglia E."/>
            <person name="Bayram O."/>
            <person name="Benocci T."/>
            <person name="Braus-Stromeyer S.A."/>
            <person name="Caldana C."/>
            <person name="Canovas D."/>
            <person name="Cerqueira G.C."/>
            <person name="Chen F."/>
            <person name="Chen W."/>
            <person name="Choi C."/>
            <person name="Clum A."/>
            <person name="Dos Santos R.A."/>
            <person name="Damasio A.R."/>
            <person name="Diallinas G."/>
            <person name="Emri T."/>
            <person name="Fekete E."/>
            <person name="Flipphi M."/>
            <person name="Freyberg S."/>
            <person name="Gallo A."/>
            <person name="Gournas C."/>
            <person name="Habgood R."/>
            <person name="Hainaut M."/>
            <person name="Harispe M.L."/>
            <person name="Henrissat B."/>
            <person name="Hilden K.S."/>
            <person name="Hope R."/>
            <person name="Hossain A."/>
            <person name="Karabika E."/>
            <person name="Karaffa L."/>
            <person name="Karanyi Z."/>
            <person name="Krasevec N."/>
            <person name="Kuo A."/>
            <person name="Kusch H."/>
            <person name="LaButti K."/>
            <person name="Lagendijk E.L."/>
            <person name="Lapidus A."/>
            <person name="Levasseur A."/>
            <person name="Lindquist E."/>
            <person name="Lipzen A."/>
            <person name="Logrieco A.F."/>
            <person name="MacCabe A."/>
            <person name="Maekelae M.R."/>
            <person name="Malavazi I."/>
            <person name="Melin P."/>
            <person name="Meyer V."/>
            <person name="Mielnichuk N."/>
            <person name="Miskei M."/>
            <person name="Molnar A.P."/>
            <person name="Mule G."/>
            <person name="Ngan C.Y."/>
            <person name="Orejas M."/>
            <person name="Orosz E."/>
            <person name="Ouedraogo J.P."/>
            <person name="Overkamp K.M."/>
            <person name="Park H.-S."/>
            <person name="Perrone G."/>
            <person name="Piumi F."/>
            <person name="Punt P.J."/>
            <person name="Ram A.F."/>
            <person name="Ramon A."/>
            <person name="Rauscher S."/>
            <person name="Record E."/>
            <person name="Riano-Pachon D.M."/>
            <person name="Robert V."/>
            <person name="Roehrig J."/>
            <person name="Ruller R."/>
            <person name="Salamov A."/>
            <person name="Salih N.S."/>
            <person name="Samson R.A."/>
            <person name="Sandor E."/>
            <person name="Sanguinetti M."/>
            <person name="Schuetze T."/>
            <person name="Sepcic K."/>
            <person name="Shelest E."/>
            <person name="Sherlock G."/>
            <person name="Sophianopoulou V."/>
            <person name="Squina F.M."/>
            <person name="Sun H."/>
            <person name="Susca A."/>
            <person name="Todd R.B."/>
            <person name="Tsang A."/>
            <person name="Unkles S.E."/>
            <person name="van de Wiele N."/>
            <person name="van Rossen-Uffink D."/>
            <person name="Oliveira J.V."/>
            <person name="Vesth T.C."/>
            <person name="Visser J."/>
            <person name="Yu J.-H."/>
            <person name="Zhou M."/>
            <person name="Andersen M.R."/>
            <person name="Archer D.B."/>
            <person name="Baker S.E."/>
            <person name="Benoit I."/>
            <person name="Brakhage A.A."/>
            <person name="Braus G.H."/>
            <person name="Fischer R."/>
            <person name="Frisvad J.C."/>
            <person name="Goldman G.H."/>
            <person name="Houbraken J."/>
            <person name="Oakley B."/>
            <person name="Pocsi I."/>
            <person name="Scazzocchio C."/>
            <person name="Seiboth B."/>
            <person name="vanKuyk P.A."/>
            <person name="Wortman J."/>
            <person name="Dyer P.S."/>
            <person name="Grigoriev I.V."/>
        </authorList>
    </citation>
    <scope>NUCLEOTIDE SEQUENCE [LARGE SCALE GENOMIC DNA]</scope>
    <source>
        <strain evidence="18">DTO 134E9</strain>
    </source>
</reference>
<evidence type="ECO:0000256" key="2">
    <source>
        <dbReference type="ARBA" id="ARBA00001936"/>
    </source>
</evidence>
<evidence type="ECO:0000256" key="6">
    <source>
        <dbReference type="ARBA" id="ARBA00022438"/>
    </source>
</evidence>
<dbReference type="InterPro" id="IPR001714">
    <property type="entry name" value="Pept_M24_MAP"/>
</dbReference>
<dbReference type="InterPro" id="IPR013866">
    <property type="entry name" value="Sphingolipid_d4-desaturase_N"/>
</dbReference>
<feature type="binding site" evidence="13">
    <location>
        <position position="305"/>
    </location>
    <ligand>
        <name>substrate</name>
    </ligand>
</feature>
<dbReference type="InterPro" id="IPR002468">
    <property type="entry name" value="Pept_M24A_MAP2"/>
</dbReference>
<evidence type="ECO:0000256" key="13">
    <source>
        <dbReference type="HAMAP-Rule" id="MF_03175"/>
    </source>
</evidence>
<evidence type="ECO:0000256" key="11">
    <source>
        <dbReference type="ARBA" id="ARBA00022801"/>
    </source>
</evidence>
<evidence type="ECO:0000313" key="18">
    <source>
        <dbReference type="Proteomes" id="UP000184383"/>
    </source>
</evidence>
<dbReference type="GO" id="GO:0046872">
    <property type="term" value="F:metal ion binding"/>
    <property type="evidence" value="ECO:0007669"/>
    <property type="project" value="UniProtKB-UniRule"/>
</dbReference>
<feature type="binding site" evidence="13">
    <location>
        <position position="197"/>
    </location>
    <ligand>
        <name>substrate</name>
    </ligand>
</feature>
<comment type="function">
    <text evidence="13 14">Cotranslationally removes the N-terminal methionine from nascent proteins. The N-terminal methionine is often cleaved when the second residue in the primary sequence is small and uncharged (Met-Ala-, Cys, Gly, Pro, Ser, Thr, or Val).</text>
</comment>
<dbReference type="Pfam" id="PF00557">
    <property type="entry name" value="Peptidase_M24"/>
    <property type="match status" value="1"/>
</dbReference>
<keyword evidence="9" id="KW-0812">Transmembrane</keyword>
<dbReference type="GO" id="GO:0005737">
    <property type="term" value="C:cytoplasm"/>
    <property type="evidence" value="ECO:0007669"/>
    <property type="project" value="UniProtKB-SubCell"/>
</dbReference>
<dbReference type="InterPro" id="IPR018349">
    <property type="entry name" value="Pept_M24A_MAP2_BS"/>
</dbReference>
<evidence type="ECO:0000256" key="1">
    <source>
        <dbReference type="ARBA" id="ARBA00000294"/>
    </source>
</evidence>
<dbReference type="SUPFAM" id="SSF46785">
    <property type="entry name" value="Winged helix' DNA-binding domain"/>
    <property type="match status" value="1"/>
</dbReference>
<evidence type="ECO:0000256" key="8">
    <source>
        <dbReference type="ARBA" id="ARBA00022670"/>
    </source>
</evidence>
<dbReference type="GO" id="GO:0006508">
    <property type="term" value="P:proteolysis"/>
    <property type="evidence" value="ECO:0007669"/>
    <property type="project" value="UniProtKB-KW"/>
</dbReference>
<dbReference type="InterPro" id="IPR000994">
    <property type="entry name" value="Pept_M24"/>
</dbReference>
<dbReference type="GeneID" id="63754132"/>
<dbReference type="GO" id="GO:0016020">
    <property type="term" value="C:membrane"/>
    <property type="evidence" value="ECO:0007669"/>
    <property type="project" value="UniProtKB-SubCell"/>
</dbReference>
<dbReference type="InterPro" id="IPR036005">
    <property type="entry name" value="Creatinase/aminopeptidase-like"/>
</dbReference>
<name>A0A1L9S1Y8_ASPWE</name>
<feature type="binding site" evidence="13">
    <location>
        <position position="330"/>
    </location>
    <ligand>
        <name>a divalent metal cation</name>
        <dbReference type="ChEBI" id="CHEBI:60240"/>
        <label>2</label>
        <note>catalytic</note>
    </ligand>
</feature>
<keyword evidence="18" id="KW-1185">Reference proteome</keyword>
<keyword evidence="12" id="KW-1133">Transmembrane helix</keyword>
<keyword evidence="6 13" id="KW-0031">Aminopeptidase</keyword>
<feature type="region of interest" description="Disordered" evidence="15">
    <location>
        <begin position="1"/>
        <end position="92"/>
    </location>
</feature>
<dbReference type="Pfam" id="PF00487">
    <property type="entry name" value="FA_desaturase"/>
    <property type="match status" value="1"/>
</dbReference>
<dbReference type="InterPro" id="IPR036390">
    <property type="entry name" value="WH_DNA-bd_sf"/>
</dbReference>
<protein>
    <recommendedName>
        <fullName evidence="13">Methionine aminopeptidase 2</fullName>
        <shortName evidence="13">MAP 2</shortName>
        <shortName evidence="13">MetAP 2</shortName>
        <ecNumber evidence="13">3.4.11.18</ecNumber>
    </recommendedName>
    <alternativeName>
        <fullName evidence="13">Peptidase M</fullName>
    </alternativeName>
</protein>
<evidence type="ECO:0000256" key="4">
    <source>
        <dbReference type="ARBA" id="ARBA00004141"/>
    </source>
</evidence>
<evidence type="ECO:0000256" key="12">
    <source>
        <dbReference type="ARBA" id="ARBA00022989"/>
    </source>
</evidence>
<dbReference type="PRINTS" id="PR00599">
    <property type="entry name" value="MAPEPTIDASE"/>
</dbReference>
<feature type="compositionally biased region" description="Low complexity" evidence="15">
    <location>
        <begin position="24"/>
        <end position="34"/>
    </location>
</feature>
<evidence type="ECO:0000256" key="10">
    <source>
        <dbReference type="ARBA" id="ARBA00022723"/>
    </source>
</evidence>
<feature type="binding site" evidence="13">
    <location>
        <position position="217"/>
    </location>
    <ligand>
        <name>a divalent metal cation</name>
        <dbReference type="ChEBI" id="CHEBI:60240"/>
        <label>1</label>
    </ligand>
</feature>
<accession>A0A1L9S1Y8</accession>
<evidence type="ECO:0000256" key="9">
    <source>
        <dbReference type="ARBA" id="ARBA00022692"/>
    </source>
</evidence>
<dbReference type="PROSITE" id="PS01202">
    <property type="entry name" value="MAP_2"/>
    <property type="match status" value="1"/>
</dbReference>
<evidence type="ECO:0000259" key="16">
    <source>
        <dbReference type="SMART" id="SM01269"/>
    </source>
</evidence>
<feature type="domain" description="Sphingolipid delta4-desaturase N-terminal" evidence="16">
    <location>
        <begin position="438"/>
        <end position="476"/>
    </location>
</feature>
<dbReference type="VEuPathDB" id="FungiDB:ASPWEDRAFT_56351"/>
<dbReference type="GO" id="GO:0070006">
    <property type="term" value="F:metalloaminopeptidase activity"/>
    <property type="evidence" value="ECO:0007669"/>
    <property type="project" value="UniProtKB-UniRule"/>
</dbReference>
<organism evidence="17 18">
    <name type="scientific">Aspergillus wentii DTO 134E9</name>
    <dbReference type="NCBI Taxonomy" id="1073089"/>
    <lineage>
        <taxon>Eukaryota</taxon>
        <taxon>Fungi</taxon>
        <taxon>Dikarya</taxon>
        <taxon>Ascomycota</taxon>
        <taxon>Pezizomycotina</taxon>
        <taxon>Eurotiomycetes</taxon>
        <taxon>Eurotiomycetidae</taxon>
        <taxon>Eurotiales</taxon>
        <taxon>Aspergillaceae</taxon>
        <taxon>Aspergillus</taxon>
        <taxon>Aspergillus subgen. Cremei</taxon>
    </lineage>
</organism>
<dbReference type="RefSeq" id="XP_040694841.1">
    <property type="nucleotide sequence ID" value="XM_040838284.1"/>
</dbReference>
<dbReference type="SMART" id="SM01269">
    <property type="entry name" value="Lipid_DES"/>
    <property type="match status" value="1"/>
</dbReference>
<dbReference type="Pfam" id="PF08557">
    <property type="entry name" value="Lipid_DES"/>
    <property type="match status" value="1"/>
</dbReference>
<dbReference type="PANTHER" id="PTHR45777:SF2">
    <property type="entry name" value="METHIONINE AMINOPEPTIDASE 2"/>
    <property type="match status" value="1"/>
</dbReference>
<comment type="subcellular location">
    <subcellularLocation>
        <location evidence="13">Cytoplasm</location>
    </subcellularLocation>
    <subcellularLocation>
        <location evidence="4">Membrane</location>
        <topology evidence="4">Multi-pass membrane protein</topology>
    </subcellularLocation>
</comment>
<feature type="compositionally biased region" description="Acidic residues" evidence="15">
    <location>
        <begin position="35"/>
        <end position="45"/>
    </location>
</feature>
<feature type="binding site" evidence="13">
    <location>
        <position position="425"/>
    </location>
    <ligand>
        <name>a divalent metal cation</name>
        <dbReference type="ChEBI" id="CHEBI:60240"/>
        <label>2</label>
        <note>catalytic</note>
    </ligand>
</feature>
<keyword evidence="10 13" id="KW-0479">Metal-binding</keyword>
<dbReference type="CDD" id="cd01088">
    <property type="entry name" value="MetAP2"/>
    <property type="match status" value="1"/>
</dbReference>
<dbReference type="SUPFAM" id="SSF55920">
    <property type="entry name" value="Creatinase/aminopeptidase"/>
    <property type="match status" value="1"/>
</dbReference>
<dbReference type="HAMAP" id="MF_03175">
    <property type="entry name" value="MetAP_2_euk"/>
    <property type="match status" value="1"/>
</dbReference>
<evidence type="ECO:0000256" key="15">
    <source>
        <dbReference type="SAM" id="MobiDB-lite"/>
    </source>
</evidence>
<sequence length="824" mass="91280">MAAQASENLEKLNLNGQSGDAKADAPTADQAAPGEAEDDSDDDKEDGNGPEAGATGDAKKKKKRKPKKKKKGPAKVQSSPPRVPVSNLFPNNQYPEGEIVEYKNENSYRTTNEEKRYLDRMNNDFLQEYRQGAEVHRQVRQYAQKNIKPGQTLTEIAEGIEDSVRALTGHSGLEEGDNIKGGMGFPCGLSINHCAAHYTPNAGNKMVLQQGDVMKVDFGAHLNGRIVDSAFTVAFDPVYDPLLAAVKDATNTGIREAGIDVRMSDIGAAIQETMESYEVELNGTMHPVKCIRNLNGHNIDQHVIHGGKSVPIVKGGDQTKMEEGEVFAIETFGSTGKGYVRDDMETSHYALVPNANPVPLRLSSAKNLLNVINKNFGTLPFCRRYLDRLGQDKYLLGLNNLVSSGIVQDYPPLCDIKGSYTAQYEHPSTRISPPEKSLVDDQFFWTYTEEPHRSRRQAIIKAHPEVTKLCGPEPITKYVVLGVVSLQICCAYLLRDTSILSWRFLATAYLIGATSNQNLFLAIHEISHNLAFRSPMANRLLAIVANLPIGIPYSAAFRPYHLTHHKSLGVTGLDTDLPTAVEAFFLDSLLGKAFFCTFQILFYALRPMFVYSPPFTSIHLINLITQLSFDFALTKFCGGSLQPFFYFIMSSFLAGSLHPCAGHFIAEHYFFSKVEAGGTESIEELKKMEKDGKKQPHPLDSLPPPETYSYYGPLNILTYNVGLHNEHHDFPAIPWTKLYTLHQIASEFYEPLPCHRSWTWVIWTFIMDKNVGMWCRVKRAQGGRIVGGSAKTDKNSGRSGETISAASAGPDEAGDGWKESELQN</sequence>
<feature type="compositionally biased region" description="Basic and acidic residues" evidence="15">
    <location>
        <begin position="815"/>
        <end position="824"/>
    </location>
</feature>
<evidence type="ECO:0000256" key="3">
    <source>
        <dbReference type="ARBA" id="ARBA00001954"/>
    </source>
</evidence>
<comment type="cofactor">
    <cofactor evidence="13">
        <name>Co(2+)</name>
        <dbReference type="ChEBI" id="CHEBI:48828"/>
    </cofactor>
    <cofactor evidence="13">
        <name>Zn(2+)</name>
        <dbReference type="ChEBI" id="CHEBI:29105"/>
    </cofactor>
    <cofactor evidence="13">
        <name>Mn(2+)</name>
        <dbReference type="ChEBI" id="CHEBI:29035"/>
    </cofactor>
    <cofactor evidence="13">
        <name>Fe(2+)</name>
        <dbReference type="ChEBI" id="CHEBI:29033"/>
    </cofactor>
    <text evidence="13">Binds 2 divalent metal cations per subunit. Has a high-affinity and a low affinity metal-binding site. The true nature of the physiological cofactor is under debate. The enzyme is active with cobalt, zinc, manganese or divalent iron ions. Most likely, methionine aminopeptidases function as mononuclear Fe(2+)-metalloproteases under physiological conditions, and the catalytically relevant metal-binding site has been assigned to the histidine-containing high-affinity site.</text>
</comment>
<proteinExistence type="inferred from homology"/>
<comment type="cofactor">
    <cofactor evidence="2">
        <name>Mn(2+)</name>
        <dbReference type="ChEBI" id="CHEBI:29035"/>
    </cofactor>
</comment>